<evidence type="ECO:0000313" key="1">
    <source>
        <dbReference type="EMBL" id="MBD5779803.1"/>
    </source>
</evidence>
<dbReference type="RefSeq" id="WP_191616927.1">
    <property type="nucleotide sequence ID" value="NZ_JACYFG010000013.1"/>
</dbReference>
<proteinExistence type="predicted"/>
<keyword evidence="2" id="KW-1185">Reference proteome</keyword>
<dbReference type="AlphaFoldDB" id="A0A927IHK7"/>
<accession>A0A927IHK7</accession>
<sequence length="103" mass="10987">MPTTNVTLAFDSPSANANALRVSREIIQAATSPGEDNIVKFFLGPNPFNLKDGAMFLTEVAGAFNGMAEQAQLRADGSGNWELRATSGGSDIRVKCRAIVFPR</sequence>
<organism evidence="1 2">
    <name type="scientific">Pelagicoccus enzymogenes</name>
    <dbReference type="NCBI Taxonomy" id="2773457"/>
    <lineage>
        <taxon>Bacteria</taxon>
        <taxon>Pseudomonadati</taxon>
        <taxon>Verrucomicrobiota</taxon>
        <taxon>Opitutia</taxon>
        <taxon>Puniceicoccales</taxon>
        <taxon>Pelagicoccaceae</taxon>
        <taxon>Pelagicoccus</taxon>
    </lineage>
</organism>
<name>A0A927IHK7_9BACT</name>
<protein>
    <submittedName>
        <fullName evidence="1">Uncharacterized protein</fullName>
    </submittedName>
</protein>
<comment type="caution">
    <text evidence="1">The sequence shown here is derived from an EMBL/GenBank/DDBJ whole genome shotgun (WGS) entry which is preliminary data.</text>
</comment>
<reference evidence="1" key="1">
    <citation type="submission" date="2020-09" db="EMBL/GenBank/DDBJ databases">
        <title>Pelagicoccus enzymogenes sp. nov. with an EPS production, isolated from marine sediment.</title>
        <authorList>
            <person name="Feng X."/>
        </authorList>
    </citation>
    <scope>NUCLEOTIDE SEQUENCE</scope>
    <source>
        <strain evidence="1">NFK12</strain>
    </source>
</reference>
<dbReference type="EMBL" id="JACYFG010000013">
    <property type="protein sequence ID" value="MBD5779803.1"/>
    <property type="molecule type" value="Genomic_DNA"/>
</dbReference>
<gene>
    <name evidence="1" type="ORF">IEN85_09890</name>
</gene>
<evidence type="ECO:0000313" key="2">
    <source>
        <dbReference type="Proteomes" id="UP000622317"/>
    </source>
</evidence>
<dbReference type="Proteomes" id="UP000622317">
    <property type="component" value="Unassembled WGS sequence"/>
</dbReference>